<feature type="transmembrane region" description="Helical" evidence="1">
    <location>
        <begin position="313"/>
        <end position="334"/>
    </location>
</feature>
<name>A0A4R2NML0_RHOAD</name>
<feature type="transmembrane region" description="Helical" evidence="1">
    <location>
        <begin position="71"/>
        <end position="88"/>
    </location>
</feature>
<dbReference type="AlphaFoldDB" id="A0A4R2NML0"/>
<feature type="transmembrane region" description="Helical" evidence="1">
    <location>
        <begin position="231"/>
        <end position="248"/>
    </location>
</feature>
<dbReference type="RefSeq" id="WP_132602942.1">
    <property type="nucleotide sequence ID" value="NZ_NRRP01000026.1"/>
</dbReference>
<feature type="transmembrane region" description="Helical" evidence="1">
    <location>
        <begin position="31"/>
        <end position="51"/>
    </location>
</feature>
<feature type="transmembrane region" description="Helical" evidence="1">
    <location>
        <begin position="346"/>
        <end position="364"/>
    </location>
</feature>
<feature type="transmembrane region" description="Helical" evidence="1">
    <location>
        <begin position="153"/>
        <end position="177"/>
    </location>
</feature>
<dbReference type="Pfam" id="PF05940">
    <property type="entry name" value="NnrS"/>
    <property type="match status" value="1"/>
</dbReference>
<proteinExistence type="predicted"/>
<evidence type="ECO:0000313" key="2">
    <source>
        <dbReference type="EMBL" id="TCP22850.1"/>
    </source>
</evidence>
<feature type="transmembrane region" description="Helical" evidence="1">
    <location>
        <begin position="254"/>
        <end position="273"/>
    </location>
</feature>
<evidence type="ECO:0000313" key="3">
    <source>
        <dbReference type="Proteomes" id="UP000295733"/>
    </source>
</evidence>
<dbReference type="Proteomes" id="UP000295733">
    <property type="component" value="Unassembled WGS sequence"/>
</dbReference>
<comment type="caution">
    <text evidence="2">The sequence shown here is derived from an EMBL/GenBank/DDBJ whole genome shotgun (WGS) entry which is preliminary data.</text>
</comment>
<sequence length="428" mass="44532">MHQQGQQRASGTGQQHATALPHDILLSPHRIFFVLAGLWAVLALAWFQWGYAVGLPCPSLGTPTLWHAHEMTVGFGGACMAAFFLTALPNWTGGQRPTGAALAGLAVLWLAARAVLIGAEGLPLWLVLGPGLAFYTGFTAIFARAVRGRWDRAFLPLAIAFLGLADAAFVASSLGALAWPDPAAATRVLVLFFTIKVSVIAGGMTPAFTANHLRQSDNARAPRLRPWADRLGLALLLAALVATLAGWAQASAALLIAAGLAQLARMVGWRSWAVRGYAPAAMLHLAFAWLPLGLVLTGAATLVPLPWRAADTIHVMMMGAMAGLALSIASRAAARRAGTVLHLGPVLLLAYGAIWAAVLARMAAPVWLGAYTGLLSLAAGLWCIGWAAFVLGYGPALRGPVPRPVFNAGPAGHGHGPGRAMGGAAPWS</sequence>
<feature type="transmembrane region" description="Helical" evidence="1">
    <location>
        <begin position="285"/>
        <end position="307"/>
    </location>
</feature>
<feature type="transmembrane region" description="Helical" evidence="1">
    <location>
        <begin position="370"/>
        <end position="393"/>
    </location>
</feature>
<feature type="transmembrane region" description="Helical" evidence="1">
    <location>
        <begin position="100"/>
        <end position="119"/>
    </location>
</feature>
<keyword evidence="3" id="KW-1185">Reference proteome</keyword>
<organism evidence="2 3">
    <name type="scientific">Rhodovulum adriaticum</name>
    <name type="common">Rhodopseudomonas adriatica</name>
    <dbReference type="NCBI Taxonomy" id="35804"/>
    <lineage>
        <taxon>Bacteria</taxon>
        <taxon>Pseudomonadati</taxon>
        <taxon>Pseudomonadota</taxon>
        <taxon>Alphaproteobacteria</taxon>
        <taxon>Rhodobacterales</taxon>
        <taxon>Paracoccaceae</taxon>
        <taxon>Rhodovulum</taxon>
    </lineage>
</organism>
<feature type="transmembrane region" description="Helical" evidence="1">
    <location>
        <begin position="189"/>
        <end position="210"/>
    </location>
</feature>
<dbReference type="EMBL" id="SLXL01000005">
    <property type="protein sequence ID" value="TCP22850.1"/>
    <property type="molecule type" value="Genomic_DNA"/>
</dbReference>
<dbReference type="InterPro" id="IPR010266">
    <property type="entry name" value="NnrS"/>
</dbReference>
<protein>
    <submittedName>
        <fullName evidence="2">Uncharacterized protein involved in response to NO</fullName>
    </submittedName>
</protein>
<evidence type="ECO:0000256" key="1">
    <source>
        <dbReference type="SAM" id="Phobius"/>
    </source>
</evidence>
<keyword evidence="1" id="KW-0812">Transmembrane</keyword>
<reference evidence="2 3" key="1">
    <citation type="submission" date="2019-03" db="EMBL/GenBank/DDBJ databases">
        <title>Genomic Encyclopedia of Type Strains, Phase IV (KMG-IV): sequencing the most valuable type-strain genomes for metagenomic binning, comparative biology and taxonomic classification.</title>
        <authorList>
            <person name="Goeker M."/>
        </authorList>
    </citation>
    <scope>NUCLEOTIDE SEQUENCE [LARGE SCALE GENOMIC DNA]</scope>
    <source>
        <strain evidence="2 3">DSM 2781</strain>
    </source>
</reference>
<feature type="transmembrane region" description="Helical" evidence="1">
    <location>
        <begin position="125"/>
        <end position="146"/>
    </location>
</feature>
<accession>A0A4R2NML0</accession>
<keyword evidence="1" id="KW-0472">Membrane</keyword>
<dbReference type="OrthoDB" id="9770040at2"/>
<gene>
    <name evidence="2" type="ORF">EV656_105152</name>
</gene>
<keyword evidence="1" id="KW-1133">Transmembrane helix</keyword>